<accession>A0AAV8YJB1</accession>
<dbReference type="InterPro" id="IPR001507">
    <property type="entry name" value="ZP_dom"/>
</dbReference>
<dbReference type="PROSITE" id="PS51034">
    <property type="entry name" value="ZP_2"/>
    <property type="match status" value="1"/>
</dbReference>
<dbReference type="InterPro" id="IPR056953">
    <property type="entry name" value="CUT_N"/>
</dbReference>
<dbReference type="EMBL" id="JAPWTK010000088">
    <property type="protein sequence ID" value="KAJ8951241.1"/>
    <property type="molecule type" value="Genomic_DNA"/>
</dbReference>
<dbReference type="AlphaFoldDB" id="A0AAV8YJB1"/>
<keyword evidence="1" id="KW-0732">Signal</keyword>
<evidence type="ECO:0000256" key="1">
    <source>
        <dbReference type="SAM" id="SignalP"/>
    </source>
</evidence>
<protein>
    <recommendedName>
        <fullName evidence="2">ZP domain-containing protein</fullName>
    </recommendedName>
</protein>
<sequence length="175" mass="19498">MTSGGSLRLLHVLSILVSTTWSAFPHSLRYTLPVTTNKIVDINLTCDSENLNVTVSLRSPFKGLLFAKDFADECKSVGTLSNVMNISLPTSGCGVRLSSYEDENGSVKMFYHVNLVIQQDRYLRQIADQEKTVQCLLKDDAFLVKSTALENALRNDIKGGHNRINHRYEVNGMDS</sequence>
<feature type="signal peptide" evidence="1">
    <location>
        <begin position="1"/>
        <end position="22"/>
    </location>
</feature>
<feature type="domain" description="ZP" evidence="2">
    <location>
        <begin position="45"/>
        <end position="175"/>
    </location>
</feature>
<dbReference type="PANTHER" id="PTHR46560:SF5">
    <property type="entry name" value="CYPHER, ISOFORM B"/>
    <property type="match status" value="1"/>
</dbReference>
<evidence type="ECO:0000313" key="3">
    <source>
        <dbReference type="EMBL" id="KAJ8951241.1"/>
    </source>
</evidence>
<feature type="chain" id="PRO_5043742882" description="ZP domain-containing protein" evidence="1">
    <location>
        <begin position="23"/>
        <end position="175"/>
    </location>
</feature>
<dbReference type="Proteomes" id="UP001162162">
    <property type="component" value="Unassembled WGS sequence"/>
</dbReference>
<reference evidence="3" key="1">
    <citation type="journal article" date="2023" name="Insect Mol. Biol.">
        <title>Genome sequencing provides insights into the evolution of gene families encoding plant cell wall-degrading enzymes in longhorned beetles.</title>
        <authorList>
            <person name="Shin N.R."/>
            <person name="Okamura Y."/>
            <person name="Kirsch R."/>
            <person name="Pauchet Y."/>
        </authorList>
    </citation>
    <scope>NUCLEOTIDE SEQUENCE</scope>
    <source>
        <strain evidence="3">AMC_N1</strain>
    </source>
</reference>
<dbReference type="Pfam" id="PF25057">
    <property type="entry name" value="CUT_N"/>
    <property type="match status" value="1"/>
</dbReference>
<evidence type="ECO:0000313" key="4">
    <source>
        <dbReference type="Proteomes" id="UP001162162"/>
    </source>
</evidence>
<proteinExistence type="predicted"/>
<dbReference type="PANTHER" id="PTHR46560">
    <property type="entry name" value="CYPHER, ISOFORM B"/>
    <property type="match status" value="1"/>
</dbReference>
<comment type="caution">
    <text evidence="3">The sequence shown here is derived from an EMBL/GenBank/DDBJ whole genome shotgun (WGS) entry which is preliminary data.</text>
</comment>
<gene>
    <name evidence="3" type="ORF">NQ318_010269</name>
</gene>
<keyword evidence="4" id="KW-1185">Reference proteome</keyword>
<evidence type="ECO:0000259" key="2">
    <source>
        <dbReference type="PROSITE" id="PS51034"/>
    </source>
</evidence>
<name>A0AAV8YJB1_9CUCU</name>
<organism evidence="3 4">
    <name type="scientific">Aromia moschata</name>
    <dbReference type="NCBI Taxonomy" id="1265417"/>
    <lineage>
        <taxon>Eukaryota</taxon>
        <taxon>Metazoa</taxon>
        <taxon>Ecdysozoa</taxon>
        <taxon>Arthropoda</taxon>
        <taxon>Hexapoda</taxon>
        <taxon>Insecta</taxon>
        <taxon>Pterygota</taxon>
        <taxon>Neoptera</taxon>
        <taxon>Endopterygota</taxon>
        <taxon>Coleoptera</taxon>
        <taxon>Polyphaga</taxon>
        <taxon>Cucujiformia</taxon>
        <taxon>Chrysomeloidea</taxon>
        <taxon>Cerambycidae</taxon>
        <taxon>Cerambycinae</taxon>
        <taxon>Callichromatini</taxon>
        <taxon>Aromia</taxon>
    </lineage>
</organism>